<dbReference type="EMBL" id="VCIA01000002">
    <property type="protein sequence ID" value="TMN18786.1"/>
    <property type="molecule type" value="Genomic_DNA"/>
</dbReference>
<feature type="transmembrane region" description="Helical" evidence="1">
    <location>
        <begin position="79"/>
        <end position="100"/>
    </location>
</feature>
<protein>
    <recommendedName>
        <fullName evidence="4">Core-binding (CB) domain-containing protein</fullName>
    </recommendedName>
</protein>
<gene>
    <name evidence="2" type="ORF">FFL34_17685</name>
</gene>
<comment type="caution">
    <text evidence="2">The sequence shown here is derived from an EMBL/GenBank/DDBJ whole genome shotgun (WGS) entry which is preliminary data.</text>
</comment>
<keyword evidence="1" id="KW-0472">Membrane</keyword>
<evidence type="ECO:0000313" key="2">
    <source>
        <dbReference type="EMBL" id="TMN18786.1"/>
    </source>
</evidence>
<proteinExistence type="predicted"/>
<keyword evidence="1" id="KW-0812">Transmembrane</keyword>
<keyword evidence="1" id="KW-1133">Transmembrane helix</keyword>
<dbReference type="Proteomes" id="UP000306980">
    <property type="component" value="Unassembled WGS sequence"/>
</dbReference>
<dbReference type="AlphaFoldDB" id="A0A5S3QFV5"/>
<evidence type="ECO:0008006" key="4">
    <source>
        <dbReference type="Google" id="ProtNLM"/>
    </source>
</evidence>
<organism evidence="2 3">
    <name type="scientific">Lentibacillus cibarius</name>
    <dbReference type="NCBI Taxonomy" id="2583219"/>
    <lineage>
        <taxon>Bacteria</taxon>
        <taxon>Bacillati</taxon>
        <taxon>Bacillota</taxon>
        <taxon>Bacilli</taxon>
        <taxon>Bacillales</taxon>
        <taxon>Bacillaceae</taxon>
        <taxon>Lentibacillus</taxon>
    </lineage>
</organism>
<sequence length="110" mass="12860">MSEKPKGKSPIQAQADKLFKHTRSGSYGTRARYRGSCKQFLSFVHEAFKMKNLRNLQDKHVVALSKQGRKPASQPKRYAMIWGRYATCMIWFLMPNMNWLPIMSWKSSMD</sequence>
<name>A0A5S3QFV5_9BACI</name>
<accession>A0A5S3QFV5</accession>
<evidence type="ECO:0000256" key="1">
    <source>
        <dbReference type="SAM" id="Phobius"/>
    </source>
</evidence>
<reference evidence="2 3" key="1">
    <citation type="submission" date="2019-05" db="EMBL/GenBank/DDBJ databases">
        <title>Genomic analysis of Lentibacillus sp. NKC220-2.</title>
        <authorList>
            <person name="Oh Y.J."/>
        </authorList>
    </citation>
    <scope>NUCLEOTIDE SEQUENCE [LARGE SCALE GENOMIC DNA]</scope>
    <source>
        <strain evidence="2 3">NKC220-2</strain>
    </source>
</reference>
<evidence type="ECO:0000313" key="3">
    <source>
        <dbReference type="Proteomes" id="UP000306980"/>
    </source>
</evidence>
<dbReference type="RefSeq" id="WP_138604795.1">
    <property type="nucleotide sequence ID" value="NZ_VCIA01000002.1"/>
</dbReference>
<dbReference type="OrthoDB" id="107900at2"/>